<organism evidence="1 2">
    <name type="scientific">Hyalomma asiaticum</name>
    <name type="common">Tick</name>
    <dbReference type="NCBI Taxonomy" id="266040"/>
    <lineage>
        <taxon>Eukaryota</taxon>
        <taxon>Metazoa</taxon>
        <taxon>Ecdysozoa</taxon>
        <taxon>Arthropoda</taxon>
        <taxon>Chelicerata</taxon>
        <taxon>Arachnida</taxon>
        <taxon>Acari</taxon>
        <taxon>Parasitiformes</taxon>
        <taxon>Ixodida</taxon>
        <taxon>Ixodoidea</taxon>
        <taxon>Ixodidae</taxon>
        <taxon>Hyalomminae</taxon>
        <taxon>Hyalomma</taxon>
    </lineage>
</organism>
<gene>
    <name evidence="1" type="ORF">HPB50_023966</name>
</gene>
<proteinExistence type="predicted"/>
<evidence type="ECO:0000313" key="1">
    <source>
        <dbReference type="EMBL" id="KAH6929167.1"/>
    </source>
</evidence>
<accession>A0ACB7S7M7</accession>
<protein>
    <submittedName>
        <fullName evidence="1">Uncharacterized protein</fullName>
    </submittedName>
</protein>
<evidence type="ECO:0000313" key="2">
    <source>
        <dbReference type="Proteomes" id="UP000821845"/>
    </source>
</evidence>
<reference evidence="1" key="1">
    <citation type="submission" date="2020-05" db="EMBL/GenBank/DDBJ databases">
        <title>Large-scale comparative analyses of tick genomes elucidate their genetic diversity and vector capacities.</title>
        <authorList>
            <person name="Jia N."/>
            <person name="Wang J."/>
            <person name="Shi W."/>
            <person name="Du L."/>
            <person name="Sun Y."/>
            <person name="Zhan W."/>
            <person name="Jiang J."/>
            <person name="Wang Q."/>
            <person name="Zhang B."/>
            <person name="Ji P."/>
            <person name="Sakyi L.B."/>
            <person name="Cui X."/>
            <person name="Yuan T."/>
            <person name="Jiang B."/>
            <person name="Yang W."/>
            <person name="Lam T.T.-Y."/>
            <person name="Chang Q."/>
            <person name="Ding S."/>
            <person name="Wang X."/>
            <person name="Zhu J."/>
            <person name="Ruan X."/>
            <person name="Zhao L."/>
            <person name="Wei J."/>
            <person name="Que T."/>
            <person name="Du C."/>
            <person name="Cheng J."/>
            <person name="Dai P."/>
            <person name="Han X."/>
            <person name="Huang E."/>
            <person name="Gao Y."/>
            <person name="Liu J."/>
            <person name="Shao H."/>
            <person name="Ye R."/>
            <person name="Li L."/>
            <person name="Wei W."/>
            <person name="Wang X."/>
            <person name="Wang C."/>
            <person name="Yang T."/>
            <person name="Huo Q."/>
            <person name="Li W."/>
            <person name="Guo W."/>
            <person name="Chen H."/>
            <person name="Zhou L."/>
            <person name="Ni X."/>
            <person name="Tian J."/>
            <person name="Zhou Y."/>
            <person name="Sheng Y."/>
            <person name="Liu T."/>
            <person name="Pan Y."/>
            <person name="Xia L."/>
            <person name="Li J."/>
            <person name="Zhao F."/>
            <person name="Cao W."/>
        </authorList>
    </citation>
    <scope>NUCLEOTIDE SEQUENCE</scope>
    <source>
        <strain evidence="1">Hyas-2018</strain>
    </source>
</reference>
<sequence length="279" mass="30434">MVCKICPAGGSRCASLVDPASAATSDEISPVADQEDENGCAVVVAGLAGTRFVATCGREDLSPVRPSVGLAVSLGRLGIGSLSVILTARPESEALLTKGSWSAQSLNVASAVTEHWSEFSGQLPARWDPFLGIRVLRLRRYCLGTPAAPWRHSVNAADFNGYRDQPPYVTTEPPRNASSVPRYDQHPRSFRPRRFGGAYEFQGEELRYSEPMSSAEYFNPHPEVRPLPVCYACGIPGHIARYCGRRRAAGYGQSAPSTQSSRRIRDVQWPRHSMSEGHF</sequence>
<name>A0ACB7S7M7_HYAAI</name>
<keyword evidence="2" id="KW-1185">Reference proteome</keyword>
<dbReference type="EMBL" id="CM023486">
    <property type="protein sequence ID" value="KAH6929167.1"/>
    <property type="molecule type" value="Genomic_DNA"/>
</dbReference>
<comment type="caution">
    <text evidence="1">The sequence shown here is derived from an EMBL/GenBank/DDBJ whole genome shotgun (WGS) entry which is preliminary data.</text>
</comment>
<dbReference type="Proteomes" id="UP000821845">
    <property type="component" value="Chromosome 6"/>
</dbReference>